<protein>
    <submittedName>
        <fullName evidence="1">Uncharacterized protein</fullName>
    </submittedName>
</protein>
<evidence type="ECO:0000313" key="1">
    <source>
        <dbReference type="EMBL" id="KAJ0038525.1"/>
    </source>
</evidence>
<sequence>MAESQRVGLSEKDIEQILWHIHQCSSKYIFSFIVTFLAITALKKGAYLLKYGRRGKPKFCPFKLSNDEAMLIWYSGKAEKHLKLSQVSRIIPGQRTRYPRPEKEYQSFSLICSDSHFILSCVDRKKLIPYKSLLLTPFPSYGQICKDKDEAEVWFVGLQALITRGSNLKWKNEPRHNSTSSDSPHARTGKNSPSVAPLVHIYADLGDTQGIQVPLENGSQSGLAKAFSEIISYTATPKSFSQAESVASPLGSLANTNMDNSNDRSSAAETVRISLSSAVSSSSHGSCHEDFDSLGDVFIWGEGVGNGVLAADVHQVGNSYSPQMDALLPKALESTVVLDVHSIACGRKHAVLVTKQGEIFSWGEEIGGRLGHGMEIDVPYPKLIETLSGMNIESVACGEYHTCAITRSGDLYTWGDGTHQCGLLGHGSEVSHWIPKRVCGQMDSKHVSYISCGLWHTAVVTSTGQLFTFGDGSFGALGHGDRSSTSIPREVETLIGMRTMRVSCGVWHTAAVIEVVTESSSFSPSSSTSSSKLFTWGDGDNGRLGHGDKEPRLVPNCVASLMDQNISRVACGHNLTVALTTSGHVYTMGSIAYGQLGIPTVDGLVPTRVEGKIAKCSVEEIACGSYHVAALTSSSEVYTWGKGTNGQLGHGDKDNRNSPTLVDFLKDKQIKSLVCGSNFTAIICLHKWVSSADHSLCSSCRNPFGFRRKRHNCYNCGLVFCKACSSRKSLKAALAPNMNKPYRVCDDCFNKLKKVLESNSVMRNLKVRNGNMHHKTIEAADRENQGARLQGQLSRLSSTDSIKQIEIRHSKHNSRIEFHDSQISPIFSRNSHSKKSLSPPIPGSRMTSRTTSPISGKSSPPRFSEVTIDDSKHTNDNLTQEIRKLKSQLEAATSKSQHLEAELERTSKKLKMVTAMAADEAEKCESAKEVIKSLTAQLKDMAERNPEENTTSLTSGLLAKHNSSVQSMLPKESTKAITKSPEGESNTSSVSQTLPHGTKAKTEKAEWVVQDETGVYITLSSISGGGTELKRVRFSRKHFTEQEAEKWWAENSAKVCERYKVQNSD</sequence>
<dbReference type="EMBL" id="CM047741">
    <property type="protein sequence ID" value="KAJ0038525.1"/>
    <property type="molecule type" value="Genomic_DNA"/>
</dbReference>
<reference evidence="2" key="1">
    <citation type="journal article" date="2023" name="G3 (Bethesda)">
        <title>Genome assembly and association tests identify interacting loci associated with vigor, precocity, and sex in interspecific pistachio rootstocks.</title>
        <authorList>
            <person name="Palmer W."/>
            <person name="Jacygrad E."/>
            <person name="Sagayaradj S."/>
            <person name="Cavanaugh K."/>
            <person name="Han R."/>
            <person name="Bertier L."/>
            <person name="Beede B."/>
            <person name="Kafkas S."/>
            <person name="Golino D."/>
            <person name="Preece J."/>
            <person name="Michelmore R."/>
        </authorList>
    </citation>
    <scope>NUCLEOTIDE SEQUENCE [LARGE SCALE GENOMIC DNA]</scope>
</reference>
<evidence type="ECO:0000313" key="2">
    <source>
        <dbReference type="Proteomes" id="UP001163603"/>
    </source>
</evidence>
<proteinExistence type="predicted"/>
<organism evidence="1 2">
    <name type="scientific">Pistacia integerrima</name>
    <dbReference type="NCBI Taxonomy" id="434235"/>
    <lineage>
        <taxon>Eukaryota</taxon>
        <taxon>Viridiplantae</taxon>
        <taxon>Streptophyta</taxon>
        <taxon>Embryophyta</taxon>
        <taxon>Tracheophyta</taxon>
        <taxon>Spermatophyta</taxon>
        <taxon>Magnoliopsida</taxon>
        <taxon>eudicotyledons</taxon>
        <taxon>Gunneridae</taxon>
        <taxon>Pentapetalae</taxon>
        <taxon>rosids</taxon>
        <taxon>malvids</taxon>
        <taxon>Sapindales</taxon>
        <taxon>Anacardiaceae</taxon>
        <taxon>Pistacia</taxon>
    </lineage>
</organism>
<comment type="caution">
    <text evidence="1">The sequence shown here is derived from an EMBL/GenBank/DDBJ whole genome shotgun (WGS) entry which is preliminary data.</text>
</comment>
<gene>
    <name evidence="1" type="ORF">Pint_22717</name>
</gene>
<keyword evidence="2" id="KW-1185">Reference proteome</keyword>
<dbReference type="Proteomes" id="UP001163603">
    <property type="component" value="Chromosome 6"/>
</dbReference>
<name>A0ACC0YKI1_9ROSI</name>
<accession>A0ACC0YKI1</accession>